<comment type="caution">
    <text evidence="1">The sequence shown here is derived from an EMBL/GenBank/DDBJ whole genome shotgun (WGS) entry which is preliminary data.</text>
</comment>
<dbReference type="Proteomes" id="UP000019140">
    <property type="component" value="Unassembled WGS sequence"/>
</dbReference>
<name>W4LI55_9BACT</name>
<gene>
    <name evidence="1" type="ORF">ETSY2_44715</name>
</gene>
<reference evidence="1 2" key="1">
    <citation type="journal article" date="2014" name="Nature">
        <title>An environmental bacterial taxon with a large and distinct metabolic repertoire.</title>
        <authorList>
            <person name="Wilson M.C."/>
            <person name="Mori T."/>
            <person name="Ruckert C."/>
            <person name="Uria A.R."/>
            <person name="Helf M.J."/>
            <person name="Takada K."/>
            <person name="Gernert C."/>
            <person name="Steffens U.A."/>
            <person name="Heycke N."/>
            <person name="Schmitt S."/>
            <person name="Rinke C."/>
            <person name="Helfrich E.J."/>
            <person name="Brachmann A.O."/>
            <person name="Gurgui C."/>
            <person name="Wakimoto T."/>
            <person name="Kracht M."/>
            <person name="Crusemann M."/>
            <person name="Hentschel U."/>
            <person name="Abe I."/>
            <person name="Matsunaga S."/>
            <person name="Kalinowski J."/>
            <person name="Takeyama H."/>
            <person name="Piel J."/>
        </authorList>
    </citation>
    <scope>NUCLEOTIDE SEQUENCE [LARGE SCALE GENOMIC DNA]</scope>
    <source>
        <strain evidence="2">TSY2</strain>
    </source>
</reference>
<evidence type="ECO:0000313" key="2">
    <source>
        <dbReference type="Proteomes" id="UP000019140"/>
    </source>
</evidence>
<evidence type="ECO:0000313" key="1">
    <source>
        <dbReference type="EMBL" id="ETW97385.1"/>
    </source>
</evidence>
<dbReference type="EMBL" id="AZHX01002068">
    <property type="protein sequence ID" value="ETW97385.1"/>
    <property type="molecule type" value="Genomic_DNA"/>
</dbReference>
<accession>W4LI55</accession>
<dbReference type="AlphaFoldDB" id="W4LI55"/>
<organism evidence="1 2">
    <name type="scientific">Candidatus Entotheonella gemina</name>
    <dbReference type="NCBI Taxonomy" id="1429439"/>
    <lineage>
        <taxon>Bacteria</taxon>
        <taxon>Pseudomonadati</taxon>
        <taxon>Nitrospinota/Tectimicrobiota group</taxon>
        <taxon>Candidatus Tectimicrobiota</taxon>
        <taxon>Candidatus Entotheonellia</taxon>
        <taxon>Candidatus Entotheonellales</taxon>
        <taxon>Candidatus Entotheonellaceae</taxon>
        <taxon>Candidatus Entotheonella</taxon>
    </lineage>
</organism>
<keyword evidence="2" id="KW-1185">Reference proteome</keyword>
<dbReference type="HOGENOM" id="CLU_3041512_0_0_7"/>
<sequence>MKTGNGVTSHDPLWGGSPYRVGANRMPWERRMLEEAKAQSSAWDMLTSGQYSER</sequence>
<protein>
    <submittedName>
        <fullName evidence="1">Uncharacterized protein</fullName>
    </submittedName>
</protein>
<proteinExistence type="predicted"/>